<dbReference type="GO" id="GO:0016020">
    <property type="term" value="C:membrane"/>
    <property type="evidence" value="ECO:0007669"/>
    <property type="project" value="UniProtKB-SubCell"/>
</dbReference>
<evidence type="ECO:0000256" key="7">
    <source>
        <dbReference type="ARBA" id="ARBA00023065"/>
    </source>
</evidence>
<dbReference type="PANTHER" id="PTHR30540:SF83">
    <property type="entry name" value="K+ POTASSIUM TRANSPORTER"/>
    <property type="match status" value="1"/>
</dbReference>
<feature type="domain" description="K+ potassium transporter integral membrane" evidence="10">
    <location>
        <begin position="207"/>
        <end position="435"/>
    </location>
</feature>
<feature type="transmembrane region" description="Helical" evidence="9">
    <location>
        <begin position="418"/>
        <end position="436"/>
    </location>
</feature>
<dbReference type="Proteomes" id="UP000308199">
    <property type="component" value="Unassembled WGS sequence"/>
</dbReference>
<dbReference type="PANTHER" id="PTHR30540">
    <property type="entry name" value="OSMOTIC STRESS POTASSIUM TRANSPORTER"/>
    <property type="match status" value="1"/>
</dbReference>
<comment type="subcellular location">
    <subcellularLocation>
        <location evidence="1">Membrane</location>
        <topology evidence="1">Multi-pass membrane protein</topology>
    </subcellularLocation>
</comment>
<sequence length="705" mass="77358">MSKGIVYSDIGTSPLYVLNGIWPATGPAPSEEDVIGAISAIIWSLTLIPLLKYVLICPRFATKEGEGGTFALYHGLYPPSVHSVESDRTLTGDTYAFGSASSKSSSRISFLQKSRWPIMIWALFGTSLTMADGIFTPAVSVTSAVAGIAIAKPEVSGDVVPISIAFIVALFLVQRVGTARLGFIFAPITFIWLALLGVTVFVRTGDYDILGGILLALTGSEAMFASLGQFNASSIQIGFGGFVYPCLVFVYLGQGARLVKDGENIISNIFYLSIPGKANGPLFWILYVFAILATIIASQTMLTASFSLVQQVVNMRSLPRLRMCYTSETMQGQIYIPVVNYTLMIACVVIVVCFKNSTALTNAYGFSVATVMFATSVLIALQIRLVKRKPLVFALAFLLFFGFLDGLFWGASLRKVPNGAWVPLMIGLILATMMGLEDEFDGANRRNLRHFIMEDNDETFQLRSPPAAVETSSIVDVGEDTISNERTQAPTMYYMARPTMHRANSDEKGGSITQTSESVEEKRALVRIETCAVFHKLTPGSGIPHSFVGFIRQWPALPRVVIFLSVRVIPTARVGLEDRYQVTKVRSLRGFYGVTYCLGFRDEFEVKVDEVIRHICALETHIDPQGQTNTIDEIRYAAQTATHIVPHYHVVSKPVNVGYLSPIFTCIRMVLIEAVYRRISTMFPETGNWLGSADEIIRVGVNAVI</sequence>
<dbReference type="InterPro" id="IPR053951">
    <property type="entry name" value="K_trans_N"/>
</dbReference>
<feature type="domain" description="K+ potassium transporter C-terminal" evidence="11">
    <location>
        <begin position="530"/>
        <end position="704"/>
    </location>
</feature>
<evidence type="ECO:0000256" key="4">
    <source>
        <dbReference type="ARBA" id="ARBA00022692"/>
    </source>
</evidence>
<dbReference type="InterPro" id="IPR053952">
    <property type="entry name" value="K_trans_C"/>
</dbReference>
<feature type="transmembrane region" description="Helical" evidence="9">
    <location>
        <begin position="181"/>
        <end position="203"/>
    </location>
</feature>
<protein>
    <recommendedName>
        <fullName evidence="14">Potassium transporter</fullName>
    </recommendedName>
</protein>
<feature type="transmembrane region" description="Helical" evidence="9">
    <location>
        <begin position="116"/>
        <end position="135"/>
    </location>
</feature>
<evidence type="ECO:0000256" key="1">
    <source>
        <dbReference type="ARBA" id="ARBA00004141"/>
    </source>
</evidence>
<evidence type="ECO:0000256" key="3">
    <source>
        <dbReference type="ARBA" id="ARBA00022538"/>
    </source>
</evidence>
<feature type="transmembrane region" description="Helical" evidence="9">
    <location>
        <begin position="155"/>
        <end position="174"/>
    </location>
</feature>
<feature type="transmembrane region" description="Helical" evidence="9">
    <location>
        <begin position="34"/>
        <end position="55"/>
    </location>
</feature>
<feature type="domain" description="K+ potassium transporter integral membrane" evidence="10">
    <location>
        <begin position="3"/>
        <end position="199"/>
    </location>
</feature>
<proteinExistence type="predicted"/>
<comment type="caution">
    <text evidence="12">The sequence shown here is derived from an EMBL/GenBank/DDBJ whole genome shotgun (WGS) entry which is preliminary data.</text>
</comment>
<evidence type="ECO:0000256" key="5">
    <source>
        <dbReference type="ARBA" id="ARBA00022958"/>
    </source>
</evidence>
<gene>
    <name evidence="12" type="ORF">EW145_g1548</name>
</gene>
<feature type="transmembrane region" description="Helical" evidence="9">
    <location>
        <begin position="363"/>
        <end position="383"/>
    </location>
</feature>
<evidence type="ECO:0000259" key="10">
    <source>
        <dbReference type="Pfam" id="PF02705"/>
    </source>
</evidence>
<evidence type="ECO:0000313" key="12">
    <source>
        <dbReference type="EMBL" id="THH10121.1"/>
    </source>
</evidence>
<dbReference type="Pfam" id="PF22776">
    <property type="entry name" value="K_trans_C"/>
    <property type="match status" value="1"/>
</dbReference>
<keyword evidence="4 9" id="KW-0812">Transmembrane</keyword>
<evidence type="ECO:0000256" key="8">
    <source>
        <dbReference type="ARBA" id="ARBA00023136"/>
    </source>
</evidence>
<evidence type="ECO:0000256" key="6">
    <source>
        <dbReference type="ARBA" id="ARBA00022989"/>
    </source>
</evidence>
<evidence type="ECO:0000313" key="13">
    <source>
        <dbReference type="Proteomes" id="UP000308199"/>
    </source>
</evidence>
<evidence type="ECO:0000256" key="2">
    <source>
        <dbReference type="ARBA" id="ARBA00022448"/>
    </source>
</evidence>
<dbReference type="OrthoDB" id="504708at2759"/>
<keyword evidence="2" id="KW-0813">Transport</keyword>
<accession>A0A4S4LFX1</accession>
<feature type="transmembrane region" description="Helical" evidence="9">
    <location>
        <begin position="235"/>
        <end position="253"/>
    </location>
</feature>
<keyword evidence="6 9" id="KW-1133">Transmembrane helix</keyword>
<name>A0A4S4LFX1_9AGAM</name>
<dbReference type="AlphaFoldDB" id="A0A4S4LFX1"/>
<feature type="transmembrane region" description="Helical" evidence="9">
    <location>
        <begin position="390"/>
        <end position="412"/>
    </location>
</feature>
<keyword evidence="13" id="KW-1185">Reference proteome</keyword>
<organism evidence="12 13">
    <name type="scientific">Phellinidium pouzarii</name>
    <dbReference type="NCBI Taxonomy" id="167371"/>
    <lineage>
        <taxon>Eukaryota</taxon>
        <taxon>Fungi</taxon>
        <taxon>Dikarya</taxon>
        <taxon>Basidiomycota</taxon>
        <taxon>Agaricomycotina</taxon>
        <taxon>Agaricomycetes</taxon>
        <taxon>Hymenochaetales</taxon>
        <taxon>Hymenochaetaceae</taxon>
        <taxon>Phellinidium</taxon>
    </lineage>
</organism>
<dbReference type="InterPro" id="IPR003855">
    <property type="entry name" value="K+_transporter"/>
</dbReference>
<evidence type="ECO:0008006" key="14">
    <source>
        <dbReference type="Google" id="ProtNLM"/>
    </source>
</evidence>
<keyword evidence="7" id="KW-0406">Ion transport</keyword>
<feature type="transmembrane region" description="Helical" evidence="9">
    <location>
        <begin position="284"/>
        <end position="313"/>
    </location>
</feature>
<evidence type="ECO:0000259" key="11">
    <source>
        <dbReference type="Pfam" id="PF22776"/>
    </source>
</evidence>
<keyword evidence="3" id="KW-0633">Potassium transport</keyword>
<keyword evidence="8 9" id="KW-0472">Membrane</keyword>
<feature type="transmembrane region" description="Helical" evidence="9">
    <location>
        <begin position="334"/>
        <end position="357"/>
    </location>
</feature>
<dbReference type="EMBL" id="SGPK01000044">
    <property type="protein sequence ID" value="THH10121.1"/>
    <property type="molecule type" value="Genomic_DNA"/>
</dbReference>
<dbReference type="Pfam" id="PF02705">
    <property type="entry name" value="K_trans"/>
    <property type="match status" value="2"/>
</dbReference>
<evidence type="ECO:0000256" key="9">
    <source>
        <dbReference type="SAM" id="Phobius"/>
    </source>
</evidence>
<dbReference type="GO" id="GO:0015079">
    <property type="term" value="F:potassium ion transmembrane transporter activity"/>
    <property type="evidence" value="ECO:0007669"/>
    <property type="project" value="InterPro"/>
</dbReference>
<keyword evidence="5" id="KW-0630">Potassium</keyword>
<reference evidence="12 13" key="1">
    <citation type="submission" date="2019-02" db="EMBL/GenBank/DDBJ databases">
        <title>Genome sequencing of the rare red list fungi Phellinidium pouzarii.</title>
        <authorList>
            <person name="Buettner E."/>
            <person name="Kellner H."/>
        </authorList>
    </citation>
    <scope>NUCLEOTIDE SEQUENCE [LARGE SCALE GENOMIC DNA]</scope>
    <source>
        <strain evidence="12 13">DSM 108285</strain>
    </source>
</reference>